<dbReference type="InterPro" id="IPR001199">
    <property type="entry name" value="Cyt_B5-like_heme/steroid-bd"/>
</dbReference>
<dbReference type="Proteomes" id="UP000226031">
    <property type="component" value="Unassembled WGS sequence"/>
</dbReference>
<dbReference type="Gene3D" id="3.10.120.10">
    <property type="entry name" value="Cytochrome b5-like heme/steroid binding domain"/>
    <property type="match status" value="1"/>
</dbReference>
<dbReference type="PANTHER" id="PTHR19359:SF14">
    <property type="entry name" value="CYTOCHROME B5 A"/>
    <property type="match status" value="1"/>
</dbReference>
<feature type="domain" description="Cytochrome b5 heme-binding" evidence="5">
    <location>
        <begin position="6"/>
        <end position="82"/>
    </location>
</feature>
<dbReference type="GO" id="GO:0016020">
    <property type="term" value="C:membrane"/>
    <property type="evidence" value="ECO:0007669"/>
    <property type="project" value="TreeGrafter"/>
</dbReference>
<evidence type="ECO:0000313" key="7">
    <source>
        <dbReference type="Proteomes" id="UP000226031"/>
    </source>
</evidence>
<dbReference type="GO" id="GO:0046872">
    <property type="term" value="F:metal ion binding"/>
    <property type="evidence" value="ECO:0007669"/>
    <property type="project" value="UniProtKB-KW"/>
</dbReference>
<keyword evidence="2" id="KW-0479">Metal-binding</keyword>
<dbReference type="GO" id="GO:0020037">
    <property type="term" value="F:heme binding"/>
    <property type="evidence" value="ECO:0007669"/>
    <property type="project" value="TreeGrafter"/>
</dbReference>
<name>A0A2B7ZC89_9EURO</name>
<organism evidence="6 7">
    <name type="scientific">[Emmonsia] crescens</name>
    <dbReference type="NCBI Taxonomy" id="73230"/>
    <lineage>
        <taxon>Eukaryota</taxon>
        <taxon>Fungi</taxon>
        <taxon>Dikarya</taxon>
        <taxon>Ascomycota</taxon>
        <taxon>Pezizomycotina</taxon>
        <taxon>Eurotiomycetes</taxon>
        <taxon>Eurotiomycetidae</taxon>
        <taxon>Onygenales</taxon>
        <taxon>Ajellomycetaceae</taxon>
        <taxon>Emergomyces</taxon>
    </lineage>
</organism>
<sequence length="98" mass="11057">MSVTPFKSFSTADVSSHNKDGDIWVIIGQEVYDISKFQDEHPGGKKILLSVAGSDATKKFQKYHRQSILSKYKSKLLIGTVQEPQQRQKSIFGLLKRS</sequence>
<dbReference type="SUPFAM" id="SSF55856">
    <property type="entry name" value="Cytochrome b5-like heme/steroid binding domain"/>
    <property type="match status" value="1"/>
</dbReference>
<evidence type="ECO:0000256" key="2">
    <source>
        <dbReference type="ARBA" id="ARBA00022723"/>
    </source>
</evidence>
<evidence type="ECO:0000313" key="6">
    <source>
        <dbReference type="EMBL" id="PGH30803.1"/>
    </source>
</evidence>
<proteinExistence type="inferred from homology"/>
<dbReference type="VEuPathDB" id="FungiDB:EMCG_09660"/>
<dbReference type="STRING" id="73230.A0A2B7ZC89"/>
<dbReference type="PANTHER" id="PTHR19359">
    <property type="entry name" value="CYTOCHROME B5"/>
    <property type="match status" value="1"/>
</dbReference>
<dbReference type="FunFam" id="3.10.120.10:FF:000007">
    <property type="entry name" value="Sulfite oxidase, mitochondrial"/>
    <property type="match status" value="1"/>
</dbReference>
<dbReference type="InterPro" id="IPR050668">
    <property type="entry name" value="Cytochrome_b5"/>
</dbReference>
<accession>A0A2B7ZC89</accession>
<protein>
    <recommendedName>
        <fullName evidence="5">Cytochrome b5 heme-binding domain-containing protein</fullName>
    </recommendedName>
</protein>
<comment type="caution">
    <text evidence="6">The sequence shown here is derived from an EMBL/GenBank/DDBJ whole genome shotgun (WGS) entry which is preliminary data.</text>
</comment>
<keyword evidence="3" id="KW-0408">Iron</keyword>
<gene>
    <name evidence="6" type="ORF">GX50_06431</name>
</gene>
<dbReference type="SMART" id="SM01117">
    <property type="entry name" value="Cyt-b5"/>
    <property type="match status" value="1"/>
</dbReference>
<keyword evidence="7" id="KW-1185">Reference proteome</keyword>
<dbReference type="Pfam" id="PF00173">
    <property type="entry name" value="Cyt-b5"/>
    <property type="match status" value="1"/>
</dbReference>
<evidence type="ECO:0000259" key="5">
    <source>
        <dbReference type="PROSITE" id="PS50255"/>
    </source>
</evidence>
<keyword evidence="1" id="KW-0349">Heme</keyword>
<dbReference type="PRINTS" id="PR00363">
    <property type="entry name" value="CYTOCHROMEB5"/>
</dbReference>
<evidence type="ECO:0000256" key="3">
    <source>
        <dbReference type="ARBA" id="ARBA00023004"/>
    </source>
</evidence>
<dbReference type="PROSITE" id="PS50255">
    <property type="entry name" value="CYTOCHROME_B5_2"/>
    <property type="match status" value="1"/>
</dbReference>
<evidence type="ECO:0000256" key="4">
    <source>
        <dbReference type="ARBA" id="ARBA00038168"/>
    </source>
</evidence>
<dbReference type="EMBL" id="PDND01000155">
    <property type="protein sequence ID" value="PGH30803.1"/>
    <property type="molecule type" value="Genomic_DNA"/>
</dbReference>
<reference evidence="6 7" key="1">
    <citation type="submission" date="2017-10" db="EMBL/GenBank/DDBJ databases">
        <title>Comparative genomics in systemic dimorphic fungi from Ajellomycetaceae.</title>
        <authorList>
            <person name="Munoz J.F."/>
            <person name="Mcewen J.G."/>
            <person name="Clay O.K."/>
            <person name="Cuomo C.A."/>
        </authorList>
    </citation>
    <scope>NUCLEOTIDE SEQUENCE [LARGE SCALE GENOMIC DNA]</scope>
    <source>
        <strain evidence="6 7">UAMH4076</strain>
    </source>
</reference>
<comment type="similarity">
    <text evidence="4">Belongs to the cytochrome b5 family.</text>
</comment>
<dbReference type="InterPro" id="IPR036400">
    <property type="entry name" value="Cyt_B5-like_heme/steroid_sf"/>
</dbReference>
<evidence type="ECO:0000256" key="1">
    <source>
        <dbReference type="ARBA" id="ARBA00022617"/>
    </source>
</evidence>
<dbReference type="AlphaFoldDB" id="A0A2B7ZC89"/>